<dbReference type="Gene3D" id="1.25.10.10">
    <property type="entry name" value="Leucine-rich Repeat Variant"/>
    <property type="match status" value="1"/>
</dbReference>
<dbReference type="OrthoDB" id="198977at2759"/>
<protein>
    <submittedName>
        <fullName evidence="1">Uncharacterized protein</fullName>
    </submittedName>
</protein>
<reference evidence="1 2" key="1">
    <citation type="submission" date="2015-08" db="EMBL/GenBank/DDBJ databases">
        <title>Next Generation Sequencing and Analysis of the Genome of Puccinia sorghi L Schw, the Causal Agent of Maize Common Rust.</title>
        <authorList>
            <person name="Rochi L."/>
            <person name="Burguener G."/>
            <person name="Darino M."/>
            <person name="Turjanski A."/>
            <person name="Kreff E."/>
            <person name="Dieguez M.J."/>
            <person name="Sacco F."/>
        </authorList>
    </citation>
    <scope>NUCLEOTIDE SEQUENCE [LARGE SCALE GENOMIC DNA]</scope>
    <source>
        <strain evidence="1 2">RO10H11247</strain>
    </source>
</reference>
<organism evidence="1 2">
    <name type="scientific">Puccinia sorghi</name>
    <dbReference type="NCBI Taxonomy" id="27349"/>
    <lineage>
        <taxon>Eukaryota</taxon>
        <taxon>Fungi</taxon>
        <taxon>Dikarya</taxon>
        <taxon>Basidiomycota</taxon>
        <taxon>Pucciniomycotina</taxon>
        <taxon>Pucciniomycetes</taxon>
        <taxon>Pucciniales</taxon>
        <taxon>Pucciniaceae</taxon>
        <taxon>Puccinia</taxon>
    </lineage>
</organism>
<dbReference type="AlphaFoldDB" id="A0A0L6UQG8"/>
<keyword evidence="2" id="KW-1185">Reference proteome</keyword>
<name>A0A0L6UQG8_9BASI</name>
<dbReference type="STRING" id="27349.A0A0L6UQG8"/>
<evidence type="ECO:0000313" key="1">
    <source>
        <dbReference type="EMBL" id="KNZ50090.1"/>
    </source>
</evidence>
<evidence type="ECO:0000313" key="2">
    <source>
        <dbReference type="Proteomes" id="UP000037035"/>
    </source>
</evidence>
<proteinExistence type="predicted"/>
<accession>A0A0L6UQG8</accession>
<dbReference type="EMBL" id="LAVV01009724">
    <property type="protein sequence ID" value="KNZ50090.1"/>
    <property type="molecule type" value="Genomic_DNA"/>
</dbReference>
<sequence length="232" mass="25881">MNPLNFLGNFNLIYLSPEILMNIKLWDDFYFTSKFQNFLSLVVFKKAHILRPFCGQMATHLQFQNNKPMLFLSATYLLVEETQNESHVLILIYGGTQASDLPTAFSRFSSLEAHVSSTAVNLSSSPEKVVLGEENRTIRGQTTLRQPTMSFLSSLQGTVLQGYAALQGPQGQPQSPTDTLIKLIDRLQNSSQHEDRRSSVLGIKGMARDWKSVLSDPNLSTGSRSSCSSRNT</sequence>
<gene>
    <name evidence="1" type="ORF">VP01_45g1</name>
</gene>
<dbReference type="Proteomes" id="UP000037035">
    <property type="component" value="Unassembled WGS sequence"/>
</dbReference>
<dbReference type="InterPro" id="IPR011989">
    <property type="entry name" value="ARM-like"/>
</dbReference>
<dbReference type="VEuPathDB" id="FungiDB:VP01_45g1"/>
<comment type="caution">
    <text evidence="1">The sequence shown here is derived from an EMBL/GenBank/DDBJ whole genome shotgun (WGS) entry which is preliminary data.</text>
</comment>